<reference evidence="1 2" key="1">
    <citation type="journal article" date="2014" name="World J. Microbiol. Biotechnol.">
        <title>Biodiversity and physiological characteristics of Antarctic and Arctic lichens-associated bacteria.</title>
        <authorList>
            <person name="Lee Y.M."/>
            <person name="Kim E.H."/>
            <person name="Lee H.K."/>
            <person name="Hong S.G."/>
        </authorList>
    </citation>
    <scope>NUCLEOTIDE SEQUENCE [LARGE SCALE GENOMIC DNA]</scope>
    <source>
        <strain evidence="1 2">PAMC 26569</strain>
        <plasmid evidence="1">unnamed2</plasmid>
    </source>
</reference>
<organism evidence="1 2">
    <name type="scientific">Lichenicola cladoniae</name>
    <dbReference type="NCBI Taxonomy" id="1484109"/>
    <lineage>
        <taxon>Bacteria</taxon>
        <taxon>Pseudomonadati</taxon>
        <taxon>Pseudomonadota</taxon>
        <taxon>Alphaproteobacteria</taxon>
        <taxon>Acetobacterales</taxon>
        <taxon>Acetobacteraceae</taxon>
        <taxon>Lichenicola</taxon>
    </lineage>
</organism>
<proteinExistence type="predicted"/>
<geneLocation type="plasmid" evidence="1 2">
    <name>unnamed2</name>
</geneLocation>
<gene>
    <name evidence="1" type="ORF">HN018_24095</name>
</gene>
<accession>A0A6M8HY67</accession>
<dbReference type="EMBL" id="CP053710">
    <property type="protein sequence ID" value="QKE93298.1"/>
    <property type="molecule type" value="Genomic_DNA"/>
</dbReference>
<evidence type="ECO:0000313" key="2">
    <source>
        <dbReference type="Proteomes" id="UP000500767"/>
    </source>
</evidence>
<keyword evidence="1" id="KW-0614">Plasmid</keyword>
<keyword evidence="2" id="KW-1185">Reference proteome</keyword>
<dbReference type="KEGG" id="lck:HN018_24095"/>
<dbReference type="Proteomes" id="UP000500767">
    <property type="component" value="Plasmid unnamed2"/>
</dbReference>
<sequence length="180" mass="19741">MPMSRPPSPRQQADAIWHAGRRACHAGLPETVNPYNQFLAARAWALWRQGWQFGAEERVDAAMEVIALCDDCAAAVESEMDPLDRPGLLGIIKRRWPAHDLLQRNDEDGDVDDMPDDPDDGIDLLLSQEPCAGCGDPRSRPRWHALAVRRALTPSPLAPPPPSRGSVAIATILSTMPALK</sequence>
<dbReference type="AlphaFoldDB" id="A0A6M8HY67"/>
<evidence type="ECO:0000313" key="1">
    <source>
        <dbReference type="EMBL" id="QKE93298.1"/>
    </source>
</evidence>
<dbReference type="RefSeq" id="WP_171835730.1">
    <property type="nucleotide sequence ID" value="NZ_CP053710.1"/>
</dbReference>
<name>A0A6M8HY67_9PROT</name>
<protein>
    <submittedName>
        <fullName evidence="1">Uncharacterized protein</fullName>
    </submittedName>
</protein>